<gene>
    <name evidence="1" type="ORF">E2C01_016778</name>
</gene>
<dbReference type="Proteomes" id="UP000324222">
    <property type="component" value="Unassembled WGS sequence"/>
</dbReference>
<organism evidence="1 2">
    <name type="scientific">Portunus trituberculatus</name>
    <name type="common">Swimming crab</name>
    <name type="synonym">Neptunus trituberculatus</name>
    <dbReference type="NCBI Taxonomy" id="210409"/>
    <lineage>
        <taxon>Eukaryota</taxon>
        <taxon>Metazoa</taxon>
        <taxon>Ecdysozoa</taxon>
        <taxon>Arthropoda</taxon>
        <taxon>Crustacea</taxon>
        <taxon>Multicrustacea</taxon>
        <taxon>Malacostraca</taxon>
        <taxon>Eumalacostraca</taxon>
        <taxon>Eucarida</taxon>
        <taxon>Decapoda</taxon>
        <taxon>Pleocyemata</taxon>
        <taxon>Brachyura</taxon>
        <taxon>Eubrachyura</taxon>
        <taxon>Portunoidea</taxon>
        <taxon>Portunidae</taxon>
        <taxon>Portuninae</taxon>
        <taxon>Portunus</taxon>
    </lineage>
</organism>
<comment type="caution">
    <text evidence="1">The sequence shown here is derived from an EMBL/GenBank/DDBJ whole genome shotgun (WGS) entry which is preliminary data.</text>
</comment>
<protein>
    <submittedName>
        <fullName evidence="1">Uncharacterized protein</fullName>
    </submittedName>
</protein>
<reference evidence="1 2" key="1">
    <citation type="submission" date="2019-05" db="EMBL/GenBank/DDBJ databases">
        <title>Another draft genome of Portunus trituberculatus and its Hox gene families provides insights of decapod evolution.</title>
        <authorList>
            <person name="Jeong J.-H."/>
            <person name="Song I."/>
            <person name="Kim S."/>
            <person name="Choi T."/>
            <person name="Kim D."/>
            <person name="Ryu S."/>
            <person name="Kim W."/>
        </authorList>
    </citation>
    <scope>NUCLEOTIDE SEQUENCE [LARGE SCALE GENOMIC DNA]</scope>
    <source>
        <tissue evidence="1">Muscle</tissue>
    </source>
</reference>
<evidence type="ECO:0000313" key="2">
    <source>
        <dbReference type="Proteomes" id="UP000324222"/>
    </source>
</evidence>
<accession>A0A5B7DQQ0</accession>
<dbReference type="EMBL" id="VSRR010001244">
    <property type="protein sequence ID" value="MPC23718.1"/>
    <property type="molecule type" value="Genomic_DNA"/>
</dbReference>
<evidence type="ECO:0000313" key="1">
    <source>
        <dbReference type="EMBL" id="MPC23718.1"/>
    </source>
</evidence>
<name>A0A5B7DQQ0_PORTR</name>
<dbReference type="AlphaFoldDB" id="A0A5B7DQQ0"/>
<sequence>MRAQLSGSVFGLLGAHSTLRTSRPSSHIRLFTPTHTPAEQAVLDSPPLVGNKQAVCRFPSGTRTTGSGLQKSLQSWKLHEAEAVARSVPSVAQKVIAT</sequence>
<keyword evidence="2" id="KW-1185">Reference proteome</keyword>
<proteinExistence type="predicted"/>